<dbReference type="EMBL" id="CAMAPF010000055">
    <property type="protein sequence ID" value="CAH9085887.1"/>
    <property type="molecule type" value="Genomic_DNA"/>
</dbReference>
<name>A0AAV0CXS4_9ASTE</name>
<gene>
    <name evidence="2" type="ORF">CEPIT_LOCUS43228</name>
    <name evidence="1" type="ORF">CEPIT_LOCUS9620</name>
</gene>
<dbReference type="EMBL" id="CAMAPF010001114">
    <property type="protein sequence ID" value="CAH9146757.1"/>
    <property type="molecule type" value="Genomic_DNA"/>
</dbReference>
<evidence type="ECO:0000313" key="3">
    <source>
        <dbReference type="Proteomes" id="UP001152523"/>
    </source>
</evidence>
<proteinExistence type="predicted"/>
<reference evidence="1" key="1">
    <citation type="submission" date="2022-07" db="EMBL/GenBank/DDBJ databases">
        <authorList>
            <person name="Macas J."/>
            <person name="Novak P."/>
            <person name="Neumann P."/>
        </authorList>
    </citation>
    <scope>NUCLEOTIDE SEQUENCE</scope>
</reference>
<keyword evidence="3" id="KW-1185">Reference proteome</keyword>
<dbReference type="AlphaFoldDB" id="A0AAV0CXS4"/>
<organism evidence="1 3">
    <name type="scientific">Cuscuta epithymum</name>
    <dbReference type="NCBI Taxonomy" id="186058"/>
    <lineage>
        <taxon>Eukaryota</taxon>
        <taxon>Viridiplantae</taxon>
        <taxon>Streptophyta</taxon>
        <taxon>Embryophyta</taxon>
        <taxon>Tracheophyta</taxon>
        <taxon>Spermatophyta</taxon>
        <taxon>Magnoliopsida</taxon>
        <taxon>eudicotyledons</taxon>
        <taxon>Gunneridae</taxon>
        <taxon>Pentapetalae</taxon>
        <taxon>asterids</taxon>
        <taxon>lamiids</taxon>
        <taxon>Solanales</taxon>
        <taxon>Convolvulaceae</taxon>
        <taxon>Cuscuteae</taxon>
        <taxon>Cuscuta</taxon>
        <taxon>Cuscuta subgen. Cuscuta</taxon>
    </lineage>
</organism>
<comment type="caution">
    <text evidence="1">The sequence shown here is derived from an EMBL/GenBank/DDBJ whole genome shotgun (WGS) entry which is preliminary data.</text>
</comment>
<accession>A0AAV0CXS4</accession>
<dbReference type="Proteomes" id="UP001152523">
    <property type="component" value="Unassembled WGS sequence"/>
</dbReference>
<sequence>MENNLFWFLLKLNKSFIFVFEILNLKQLELCLLTPKCSITVYLFCIFSGLQFKYDTDQECKPTQPFMSLEQDQQIRSILTKQRPERLRATNSFSDRAQHSLNANKEKFTFVKLLFQLL</sequence>
<evidence type="ECO:0000313" key="2">
    <source>
        <dbReference type="EMBL" id="CAH9146757.1"/>
    </source>
</evidence>
<protein>
    <submittedName>
        <fullName evidence="1">Uncharacterized protein</fullName>
    </submittedName>
</protein>
<evidence type="ECO:0000313" key="1">
    <source>
        <dbReference type="EMBL" id="CAH9085887.1"/>
    </source>
</evidence>